<evidence type="ECO:0008006" key="4">
    <source>
        <dbReference type="Google" id="ProtNLM"/>
    </source>
</evidence>
<feature type="signal peptide" evidence="1">
    <location>
        <begin position="1"/>
        <end position="23"/>
    </location>
</feature>
<dbReference type="KEGG" id="cre:CHLRE_05g232003v5"/>
<sequence length="97" mass="10118">MLLQSAACVTPLLLALAVLLARGEDEIAFELCAARGLLVTESGSCRSVKPLLEGCLVLAAVNATGVLRVISPDVPFAQQLVSGAKAFTRDARLPDIQ</sequence>
<keyword evidence="1" id="KW-0732">Signal</keyword>
<feature type="chain" id="PRO_5014477092" description="Secreted protein" evidence="1">
    <location>
        <begin position="24"/>
        <end position="97"/>
    </location>
</feature>
<dbReference type="AlphaFoldDB" id="A0A2K3DRX9"/>
<evidence type="ECO:0000256" key="1">
    <source>
        <dbReference type="SAM" id="SignalP"/>
    </source>
</evidence>
<dbReference type="Gramene" id="PNW83295">
    <property type="protein sequence ID" value="PNW83295"/>
    <property type="gene ID" value="CHLRE_05g232003v5"/>
</dbReference>
<protein>
    <recommendedName>
        <fullName evidence="4">Secreted protein</fullName>
    </recommendedName>
</protein>
<dbReference type="InParanoid" id="A0A2K3DRX9"/>
<accession>A0A2K3DRX9</accession>
<dbReference type="GeneID" id="66053334"/>
<organism evidence="2 3">
    <name type="scientific">Chlamydomonas reinhardtii</name>
    <name type="common">Chlamydomonas smithii</name>
    <dbReference type="NCBI Taxonomy" id="3055"/>
    <lineage>
        <taxon>Eukaryota</taxon>
        <taxon>Viridiplantae</taxon>
        <taxon>Chlorophyta</taxon>
        <taxon>core chlorophytes</taxon>
        <taxon>Chlorophyceae</taxon>
        <taxon>CS clade</taxon>
        <taxon>Chlamydomonadales</taxon>
        <taxon>Chlamydomonadaceae</taxon>
        <taxon>Chlamydomonas</taxon>
    </lineage>
</organism>
<dbReference type="EMBL" id="CM008966">
    <property type="protein sequence ID" value="PNW83295.1"/>
    <property type="molecule type" value="Genomic_DNA"/>
</dbReference>
<dbReference type="Proteomes" id="UP000006906">
    <property type="component" value="Chromosome 5"/>
</dbReference>
<name>A0A2K3DRX9_CHLRE</name>
<dbReference type="RefSeq" id="XP_042924574.1">
    <property type="nucleotide sequence ID" value="XM_043062142.1"/>
</dbReference>
<evidence type="ECO:0000313" key="3">
    <source>
        <dbReference type="Proteomes" id="UP000006906"/>
    </source>
</evidence>
<proteinExistence type="predicted"/>
<keyword evidence="3" id="KW-1185">Reference proteome</keyword>
<reference evidence="2 3" key="1">
    <citation type="journal article" date="2007" name="Science">
        <title>The Chlamydomonas genome reveals the evolution of key animal and plant functions.</title>
        <authorList>
            <person name="Merchant S.S."/>
            <person name="Prochnik S.E."/>
            <person name="Vallon O."/>
            <person name="Harris E.H."/>
            <person name="Karpowicz S.J."/>
            <person name="Witman G.B."/>
            <person name="Terry A."/>
            <person name="Salamov A."/>
            <person name="Fritz-Laylin L.K."/>
            <person name="Marechal-Drouard L."/>
            <person name="Marshall W.F."/>
            <person name="Qu L.H."/>
            <person name="Nelson D.R."/>
            <person name="Sanderfoot A.A."/>
            <person name="Spalding M.H."/>
            <person name="Kapitonov V.V."/>
            <person name="Ren Q."/>
            <person name="Ferris P."/>
            <person name="Lindquist E."/>
            <person name="Shapiro H."/>
            <person name="Lucas S.M."/>
            <person name="Grimwood J."/>
            <person name="Schmutz J."/>
            <person name="Cardol P."/>
            <person name="Cerutti H."/>
            <person name="Chanfreau G."/>
            <person name="Chen C.L."/>
            <person name="Cognat V."/>
            <person name="Croft M.T."/>
            <person name="Dent R."/>
            <person name="Dutcher S."/>
            <person name="Fernandez E."/>
            <person name="Fukuzawa H."/>
            <person name="Gonzalez-Ballester D."/>
            <person name="Gonzalez-Halphen D."/>
            <person name="Hallmann A."/>
            <person name="Hanikenne M."/>
            <person name="Hippler M."/>
            <person name="Inwood W."/>
            <person name="Jabbari K."/>
            <person name="Kalanon M."/>
            <person name="Kuras R."/>
            <person name="Lefebvre P.A."/>
            <person name="Lemaire S.D."/>
            <person name="Lobanov A.V."/>
            <person name="Lohr M."/>
            <person name="Manuell A."/>
            <person name="Meier I."/>
            <person name="Mets L."/>
            <person name="Mittag M."/>
            <person name="Mittelmeier T."/>
            <person name="Moroney J.V."/>
            <person name="Moseley J."/>
            <person name="Napoli C."/>
            <person name="Nedelcu A.M."/>
            <person name="Niyogi K."/>
            <person name="Novoselov S.V."/>
            <person name="Paulsen I.T."/>
            <person name="Pazour G."/>
            <person name="Purton S."/>
            <person name="Ral J.P."/>
            <person name="Riano-Pachon D.M."/>
            <person name="Riekhof W."/>
            <person name="Rymarquis L."/>
            <person name="Schroda M."/>
            <person name="Stern D."/>
            <person name="Umen J."/>
            <person name="Willows R."/>
            <person name="Wilson N."/>
            <person name="Zimmer S.L."/>
            <person name="Allmer J."/>
            <person name="Balk J."/>
            <person name="Bisova K."/>
            <person name="Chen C.J."/>
            <person name="Elias M."/>
            <person name="Gendler K."/>
            <person name="Hauser C."/>
            <person name="Lamb M.R."/>
            <person name="Ledford H."/>
            <person name="Long J.C."/>
            <person name="Minagawa J."/>
            <person name="Page M.D."/>
            <person name="Pan J."/>
            <person name="Pootakham W."/>
            <person name="Roje S."/>
            <person name="Rose A."/>
            <person name="Stahlberg E."/>
            <person name="Terauchi A.M."/>
            <person name="Yang P."/>
            <person name="Ball S."/>
            <person name="Bowler C."/>
            <person name="Dieckmann C.L."/>
            <person name="Gladyshev V.N."/>
            <person name="Green P."/>
            <person name="Jorgensen R."/>
            <person name="Mayfield S."/>
            <person name="Mueller-Roeber B."/>
            <person name="Rajamani S."/>
            <person name="Sayre R.T."/>
            <person name="Brokstein P."/>
            <person name="Dubchak I."/>
            <person name="Goodstein D."/>
            <person name="Hornick L."/>
            <person name="Huang Y.W."/>
            <person name="Jhaveri J."/>
            <person name="Luo Y."/>
            <person name="Martinez D."/>
            <person name="Ngau W.C."/>
            <person name="Otillar B."/>
            <person name="Poliakov A."/>
            <person name="Porter A."/>
            <person name="Szajkowski L."/>
            <person name="Werner G."/>
            <person name="Zhou K."/>
            <person name="Grigoriev I.V."/>
            <person name="Rokhsar D.S."/>
            <person name="Grossman A.R."/>
        </authorList>
    </citation>
    <scope>NUCLEOTIDE SEQUENCE [LARGE SCALE GENOMIC DNA]</scope>
    <source>
        <strain evidence="3">CC-503</strain>
    </source>
</reference>
<evidence type="ECO:0000313" key="2">
    <source>
        <dbReference type="EMBL" id="PNW83295.1"/>
    </source>
</evidence>
<gene>
    <name evidence="2" type="ORF">CHLRE_05g232003v5</name>
</gene>